<name>A0A167PPK3_CORFA</name>
<sequence>MREGHTIVRDAAFSIQVAADRETAAFILTASGKPTVTLTVLDFEVPVISGMSCVIKTIPVAGAGATIYTVKPFEPATAEKLAKCLDSLQVVVRKRLGLPLAPTPQPPLTPQVKVAPPRSLICAHSPESSTEQSPRLRSRELVELSPRTPVQLDEVIGNIRVLVRNAYCQATGCSVPMLPAASPGEQQQQADAKLSAWLKKGKLDSDADETKLVLEKILCFLGDLQFSMAAAREPLMSSKTMEEMRTISPSAKSQRYSAPEILELNKVAVVPAGLESAAEIIEVKEEAAMLAGMDNASDAMKPEETAVVTLAAKPKMGLRSSLWAHK</sequence>
<dbReference type="OrthoDB" id="5143322at2759"/>
<dbReference type="Proteomes" id="UP000076744">
    <property type="component" value="Unassembled WGS sequence"/>
</dbReference>
<organism evidence="1 2">
    <name type="scientific">Cordyceps fumosorosea (strain ARSEF 2679)</name>
    <name type="common">Isaria fumosorosea</name>
    <dbReference type="NCBI Taxonomy" id="1081104"/>
    <lineage>
        <taxon>Eukaryota</taxon>
        <taxon>Fungi</taxon>
        <taxon>Dikarya</taxon>
        <taxon>Ascomycota</taxon>
        <taxon>Pezizomycotina</taxon>
        <taxon>Sordariomycetes</taxon>
        <taxon>Hypocreomycetidae</taxon>
        <taxon>Hypocreales</taxon>
        <taxon>Cordycipitaceae</taxon>
        <taxon>Cordyceps</taxon>
    </lineage>
</organism>
<comment type="caution">
    <text evidence="1">The sequence shown here is derived from an EMBL/GenBank/DDBJ whole genome shotgun (WGS) entry which is preliminary data.</text>
</comment>
<reference evidence="1 2" key="1">
    <citation type="journal article" date="2016" name="Genome Biol. Evol.">
        <title>Divergent and convergent evolution of fungal pathogenicity.</title>
        <authorList>
            <person name="Shang Y."/>
            <person name="Xiao G."/>
            <person name="Zheng P."/>
            <person name="Cen K."/>
            <person name="Zhan S."/>
            <person name="Wang C."/>
        </authorList>
    </citation>
    <scope>NUCLEOTIDE SEQUENCE [LARGE SCALE GENOMIC DNA]</scope>
    <source>
        <strain evidence="1 2">ARSEF 2679</strain>
    </source>
</reference>
<dbReference type="AlphaFoldDB" id="A0A167PPK3"/>
<evidence type="ECO:0000313" key="2">
    <source>
        <dbReference type="Proteomes" id="UP000076744"/>
    </source>
</evidence>
<keyword evidence="2" id="KW-1185">Reference proteome</keyword>
<protein>
    <submittedName>
        <fullName evidence="1">Uncharacterized protein</fullName>
    </submittedName>
</protein>
<dbReference type="EMBL" id="AZHB01000021">
    <property type="protein sequence ID" value="OAA56890.1"/>
    <property type="molecule type" value="Genomic_DNA"/>
</dbReference>
<dbReference type="GeneID" id="30023698"/>
<dbReference type="RefSeq" id="XP_018701921.1">
    <property type="nucleotide sequence ID" value="XM_018851009.1"/>
</dbReference>
<evidence type="ECO:0000313" key="1">
    <source>
        <dbReference type="EMBL" id="OAA56890.1"/>
    </source>
</evidence>
<gene>
    <name evidence="1" type="ORF">ISF_07406</name>
</gene>
<accession>A0A167PPK3</accession>
<proteinExistence type="predicted"/>